<evidence type="ECO:0000313" key="2">
    <source>
        <dbReference type="Proteomes" id="UP000006514"/>
    </source>
</evidence>
<protein>
    <submittedName>
        <fullName evidence="1">Uncharacterized protein</fullName>
    </submittedName>
</protein>
<dbReference type="AlphaFoldDB" id="J0LH83"/>
<keyword evidence="2" id="KW-1185">Reference proteome</keyword>
<proteinExistence type="predicted"/>
<gene>
    <name evidence="1" type="ORF">AURDEDRAFT_173737</name>
</gene>
<name>J0LH83_AURST</name>
<accession>J0LH83</accession>
<organism evidence="1 2">
    <name type="scientific">Auricularia subglabra (strain TFB-10046 / SS5)</name>
    <name type="common">White-rot fungus</name>
    <name type="synonym">Auricularia delicata (strain TFB10046)</name>
    <dbReference type="NCBI Taxonomy" id="717982"/>
    <lineage>
        <taxon>Eukaryota</taxon>
        <taxon>Fungi</taxon>
        <taxon>Dikarya</taxon>
        <taxon>Basidiomycota</taxon>
        <taxon>Agaricomycotina</taxon>
        <taxon>Agaricomycetes</taxon>
        <taxon>Auriculariales</taxon>
        <taxon>Auriculariaceae</taxon>
        <taxon>Auricularia</taxon>
    </lineage>
</organism>
<evidence type="ECO:0000313" key="1">
    <source>
        <dbReference type="EMBL" id="EJD37219.1"/>
    </source>
</evidence>
<dbReference type="EMBL" id="JH687845">
    <property type="protein sequence ID" value="EJD37219.1"/>
    <property type="molecule type" value="Genomic_DNA"/>
</dbReference>
<dbReference type="KEGG" id="adl:AURDEDRAFT_173737"/>
<dbReference type="InParanoid" id="J0LH83"/>
<dbReference type="Proteomes" id="UP000006514">
    <property type="component" value="Unassembled WGS sequence"/>
</dbReference>
<reference evidence="2" key="1">
    <citation type="journal article" date="2012" name="Science">
        <title>The Paleozoic origin of enzymatic lignin decomposition reconstructed from 31 fungal genomes.</title>
        <authorList>
            <person name="Floudas D."/>
            <person name="Binder M."/>
            <person name="Riley R."/>
            <person name="Barry K."/>
            <person name="Blanchette R.A."/>
            <person name="Henrissat B."/>
            <person name="Martinez A.T."/>
            <person name="Otillar R."/>
            <person name="Spatafora J.W."/>
            <person name="Yadav J.S."/>
            <person name="Aerts A."/>
            <person name="Benoit I."/>
            <person name="Boyd A."/>
            <person name="Carlson A."/>
            <person name="Copeland A."/>
            <person name="Coutinho P.M."/>
            <person name="de Vries R.P."/>
            <person name="Ferreira P."/>
            <person name="Findley K."/>
            <person name="Foster B."/>
            <person name="Gaskell J."/>
            <person name="Glotzer D."/>
            <person name="Gorecki P."/>
            <person name="Heitman J."/>
            <person name="Hesse C."/>
            <person name="Hori C."/>
            <person name="Igarashi K."/>
            <person name="Jurgens J.A."/>
            <person name="Kallen N."/>
            <person name="Kersten P."/>
            <person name="Kohler A."/>
            <person name="Kuees U."/>
            <person name="Kumar T.K.A."/>
            <person name="Kuo A."/>
            <person name="LaButti K."/>
            <person name="Larrondo L.F."/>
            <person name="Lindquist E."/>
            <person name="Ling A."/>
            <person name="Lombard V."/>
            <person name="Lucas S."/>
            <person name="Lundell T."/>
            <person name="Martin R."/>
            <person name="McLaughlin D.J."/>
            <person name="Morgenstern I."/>
            <person name="Morin E."/>
            <person name="Murat C."/>
            <person name="Nagy L.G."/>
            <person name="Nolan M."/>
            <person name="Ohm R.A."/>
            <person name="Patyshakuliyeva A."/>
            <person name="Rokas A."/>
            <person name="Ruiz-Duenas F.J."/>
            <person name="Sabat G."/>
            <person name="Salamov A."/>
            <person name="Samejima M."/>
            <person name="Schmutz J."/>
            <person name="Slot J.C."/>
            <person name="St John F."/>
            <person name="Stenlid J."/>
            <person name="Sun H."/>
            <person name="Sun S."/>
            <person name="Syed K."/>
            <person name="Tsang A."/>
            <person name="Wiebenga A."/>
            <person name="Young D."/>
            <person name="Pisabarro A."/>
            <person name="Eastwood D.C."/>
            <person name="Martin F."/>
            <person name="Cullen D."/>
            <person name="Grigoriev I.V."/>
            <person name="Hibbett D.S."/>
        </authorList>
    </citation>
    <scope>NUCLEOTIDE SEQUENCE [LARGE SCALE GENOMIC DNA]</scope>
    <source>
        <strain evidence="2">TFB10046</strain>
    </source>
</reference>
<sequence length="89" mass="9199">MPALDADSRDFRQPVFMLNYADAGHGRVACSVRGARVVLCGVLDPAAGTRGRAAANAHSFAQQAAPADAPSIVVMYTARDIALLAASSK</sequence>